<dbReference type="PANTHER" id="PTHR46825:SF9">
    <property type="entry name" value="BETA-LACTAMASE-RELATED DOMAIN-CONTAINING PROTEIN"/>
    <property type="match status" value="1"/>
</dbReference>
<evidence type="ECO:0000259" key="1">
    <source>
        <dbReference type="Pfam" id="PF00144"/>
    </source>
</evidence>
<dbReference type="SUPFAM" id="SSF56601">
    <property type="entry name" value="beta-lactamase/transpeptidase-like"/>
    <property type="match status" value="1"/>
</dbReference>
<sequence>MTWTRQAAHSLTEALSGSSGTEGVVFAAAALDRAETATAVTPTTTAADRRFEIGSVTKTMTATLLALLAGDGTLRLDDEIGRWLSAGQNGAITLRQLATHTSGLPSTAPNLRIGQGDPRNPWAGYGFDRAEEGLRQARVTPGNPWRYSNLGYQLLGLILHRASGHDYPALVTERLLDPLGMTHSGVGSCGAGTLLPGHADGREVLHWDHPLGAGGVEATIEDLARYARACLFPPKTALGTAITLAQTPVLRVDDGAEQALAWIVRPGGVREHSGGTGGFSACVAVDHGRERAVAILVSSQGSPAYSSHLKQAAQLALAGEDPRQAGTPQPWPSWRDDAHAVARAFLDGQHLQVHARLAPQARAKITPEQLERVWTSKIRPAGPAGEILIAHHEIAASGAVVADVTLPFATSPQRLRMVILPSGELGGLALLPSPA</sequence>
<name>A0ABU5R9V6_9PSEU</name>
<reference evidence="2 3" key="1">
    <citation type="submission" date="2023-12" db="EMBL/GenBank/DDBJ databases">
        <title>Amycolatopsis sp. V23-08.</title>
        <authorList>
            <person name="Somphong A."/>
        </authorList>
    </citation>
    <scope>NUCLEOTIDE SEQUENCE [LARGE SCALE GENOMIC DNA]</scope>
    <source>
        <strain evidence="2 3">V23-08</strain>
    </source>
</reference>
<accession>A0ABU5R9V6</accession>
<protein>
    <submittedName>
        <fullName evidence="2">Serine hydrolase domain-containing protein</fullName>
        <ecNumber evidence="2">3.1.1.103</ecNumber>
    </submittedName>
</protein>
<dbReference type="EC" id="3.1.1.103" evidence="2"/>
<organism evidence="2 3">
    <name type="scientific">Amycolatopsis heterodermiae</name>
    <dbReference type="NCBI Taxonomy" id="3110235"/>
    <lineage>
        <taxon>Bacteria</taxon>
        <taxon>Bacillati</taxon>
        <taxon>Actinomycetota</taxon>
        <taxon>Actinomycetes</taxon>
        <taxon>Pseudonocardiales</taxon>
        <taxon>Pseudonocardiaceae</taxon>
        <taxon>Amycolatopsis</taxon>
    </lineage>
</organism>
<gene>
    <name evidence="2" type="ORF">VA596_26005</name>
</gene>
<keyword evidence="3" id="KW-1185">Reference proteome</keyword>
<dbReference type="Pfam" id="PF00144">
    <property type="entry name" value="Beta-lactamase"/>
    <property type="match status" value="1"/>
</dbReference>
<feature type="domain" description="Beta-lactamase-related" evidence="1">
    <location>
        <begin position="25"/>
        <end position="316"/>
    </location>
</feature>
<dbReference type="GO" id="GO:0016787">
    <property type="term" value="F:hydrolase activity"/>
    <property type="evidence" value="ECO:0007669"/>
    <property type="project" value="UniProtKB-KW"/>
</dbReference>
<dbReference type="Proteomes" id="UP001304298">
    <property type="component" value="Unassembled WGS sequence"/>
</dbReference>
<dbReference type="InterPro" id="IPR012338">
    <property type="entry name" value="Beta-lactam/transpept-like"/>
</dbReference>
<proteinExistence type="predicted"/>
<dbReference type="RefSeq" id="WP_323330767.1">
    <property type="nucleotide sequence ID" value="NZ_JAYFSI010000006.1"/>
</dbReference>
<keyword evidence="2" id="KW-0378">Hydrolase</keyword>
<comment type="caution">
    <text evidence="2">The sequence shown here is derived from an EMBL/GenBank/DDBJ whole genome shotgun (WGS) entry which is preliminary data.</text>
</comment>
<dbReference type="EMBL" id="JAYFSI010000006">
    <property type="protein sequence ID" value="MEA5363011.1"/>
    <property type="molecule type" value="Genomic_DNA"/>
</dbReference>
<dbReference type="PANTHER" id="PTHR46825">
    <property type="entry name" value="D-ALANYL-D-ALANINE-CARBOXYPEPTIDASE/ENDOPEPTIDASE AMPH"/>
    <property type="match status" value="1"/>
</dbReference>
<dbReference type="InterPro" id="IPR050491">
    <property type="entry name" value="AmpC-like"/>
</dbReference>
<evidence type="ECO:0000313" key="2">
    <source>
        <dbReference type="EMBL" id="MEA5363011.1"/>
    </source>
</evidence>
<evidence type="ECO:0000313" key="3">
    <source>
        <dbReference type="Proteomes" id="UP001304298"/>
    </source>
</evidence>
<dbReference type="InterPro" id="IPR001466">
    <property type="entry name" value="Beta-lactam-related"/>
</dbReference>
<dbReference type="Gene3D" id="3.40.710.10">
    <property type="entry name" value="DD-peptidase/beta-lactamase superfamily"/>
    <property type="match status" value="1"/>
</dbReference>